<dbReference type="PANTHER" id="PTHR35936:SF17">
    <property type="entry name" value="ARGININE-BINDING EXTRACELLULAR PROTEIN ARTP"/>
    <property type="match status" value="1"/>
</dbReference>
<feature type="chain" id="PRO_5001530078" description="Solute-binding protein family 3/N-terminal domain-containing protein" evidence="3">
    <location>
        <begin position="26"/>
        <end position="279"/>
    </location>
</feature>
<evidence type="ECO:0000256" key="2">
    <source>
        <dbReference type="ARBA" id="ARBA00022729"/>
    </source>
</evidence>
<dbReference type="AlphaFoldDB" id="A0A024HKZ6"/>
<evidence type="ECO:0000313" key="5">
    <source>
        <dbReference type="EMBL" id="CDF85536.1"/>
    </source>
</evidence>
<dbReference type="Proteomes" id="UP000025241">
    <property type="component" value="Chromosome I"/>
</dbReference>
<dbReference type="OrthoDB" id="8587625at2"/>
<dbReference type="PANTHER" id="PTHR35936">
    <property type="entry name" value="MEMBRANE-BOUND LYTIC MUREIN TRANSGLYCOSYLASE F"/>
    <property type="match status" value="1"/>
</dbReference>
<dbReference type="Gene3D" id="3.40.190.10">
    <property type="entry name" value="Periplasmic binding protein-like II"/>
    <property type="match status" value="2"/>
</dbReference>
<reference evidence="5 6" key="2">
    <citation type="submission" date="2014-05" db="EMBL/GenBank/DDBJ databases">
        <title>Genome sequence of the 3-chlorobenzoate degrading bacterium Pseudomonas knackmussii B13 shows multiple evidence for horizontal gene transfer.</title>
        <authorList>
            <person name="Miyazaki R."/>
            <person name="Bertelli C."/>
            <person name="Falquet L."/>
            <person name="Robinson-Rechavi M."/>
            <person name="Gharib W."/>
            <person name="Roy S."/>
            <person name="Van der Meer J.R."/>
        </authorList>
    </citation>
    <scope>NUCLEOTIDE SEQUENCE [LARGE SCALE GENOMIC DNA]</scope>
    <source>
        <strain evidence="5 6">B13</strain>
    </source>
</reference>
<sequence length="279" mass="31045">MVLFPVLRIGLLCALMNCASLYAAAEDRYGCATPVRLAFYPHPILYEDGKGMDVDVATELARRSGCRFEVSVRPRAQIWQDIESGEVDLTMSGVASPDRLRLAYFIPYLYLRERLIVPLEQSMDLHDLNDFRARPGVRLGVISGYRHGTYLDAILRIMAADGQLREYPDERGSFAALQKGEVNGLIGHALVLSTVLSDPAMRHRYRVIELNAPGVARGLVLSRRHFSAAQSAEWLRLLEDLRLDGGLSRILLRNAPLDIAASLLDNGYRAPAGDLDKQP</sequence>
<dbReference type="KEGG" id="pkc:PKB_4211"/>
<dbReference type="PATRIC" id="fig|1301098.3.peg.4216"/>
<keyword evidence="2 3" id="KW-0732">Signal</keyword>
<dbReference type="Pfam" id="PF00497">
    <property type="entry name" value="SBP_bac_3"/>
    <property type="match status" value="1"/>
</dbReference>
<dbReference type="STRING" id="1301098.PKB_4211"/>
<keyword evidence="6" id="KW-1185">Reference proteome</keyword>
<evidence type="ECO:0000256" key="3">
    <source>
        <dbReference type="SAM" id="SignalP"/>
    </source>
</evidence>
<feature type="domain" description="Solute-binding protein family 3/N-terminal" evidence="4">
    <location>
        <begin position="34"/>
        <end position="258"/>
    </location>
</feature>
<comment type="similarity">
    <text evidence="1">Belongs to the bacterial solute-binding protein 3 family.</text>
</comment>
<dbReference type="HOGENOM" id="CLU_076547_0_0_6"/>
<evidence type="ECO:0000256" key="1">
    <source>
        <dbReference type="ARBA" id="ARBA00010333"/>
    </source>
</evidence>
<evidence type="ECO:0000313" key="6">
    <source>
        <dbReference type="Proteomes" id="UP000025241"/>
    </source>
</evidence>
<feature type="signal peptide" evidence="3">
    <location>
        <begin position="1"/>
        <end position="25"/>
    </location>
</feature>
<reference evidence="5 6" key="1">
    <citation type="submission" date="2013-03" db="EMBL/GenBank/DDBJ databases">
        <authorList>
            <person name="Linke B."/>
        </authorList>
    </citation>
    <scope>NUCLEOTIDE SEQUENCE [LARGE SCALE GENOMIC DNA]</scope>
    <source>
        <strain evidence="5 6">B13</strain>
    </source>
</reference>
<organism evidence="5 6">
    <name type="scientific">Pseudomonas knackmussii (strain DSM 6978 / CCUG 54928 / LMG 23759 / B13)</name>
    <dbReference type="NCBI Taxonomy" id="1301098"/>
    <lineage>
        <taxon>Bacteria</taxon>
        <taxon>Pseudomonadati</taxon>
        <taxon>Pseudomonadota</taxon>
        <taxon>Gammaproteobacteria</taxon>
        <taxon>Pseudomonadales</taxon>
        <taxon>Pseudomonadaceae</taxon>
        <taxon>Pseudomonas</taxon>
    </lineage>
</organism>
<dbReference type="SUPFAM" id="SSF53850">
    <property type="entry name" value="Periplasmic binding protein-like II"/>
    <property type="match status" value="1"/>
</dbReference>
<dbReference type="eggNOG" id="COG0834">
    <property type="taxonomic scope" value="Bacteria"/>
</dbReference>
<proteinExistence type="inferred from homology"/>
<evidence type="ECO:0000259" key="4">
    <source>
        <dbReference type="SMART" id="SM00062"/>
    </source>
</evidence>
<name>A0A024HKZ6_PSEKB</name>
<protein>
    <recommendedName>
        <fullName evidence="4">Solute-binding protein family 3/N-terminal domain-containing protein</fullName>
    </recommendedName>
</protein>
<dbReference type="InterPro" id="IPR001638">
    <property type="entry name" value="Solute-binding_3/MltF_N"/>
</dbReference>
<gene>
    <name evidence="5" type="ORF">PKB_4211</name>
</gene>
<dbReference type="SMART" id="SM00062">
    <property type="entry name" value="PBPb"/>
    <property type="match status" value="1"/>
</dbReference>
<dbReference type="EMBL" id="HG322950">
    <property type="protein sequence ID" value="CDF85536.1"/>
    <property type="molecule type" value="Genomic_DNA"/>
</dbReference>
<accession>A0A024HKZ6</accession>